<evidence type="ECO:0000256" key="2">
    <source>
        <dbReference type="ARBA" id="ARBA00022729"/>
    </source>
</evidence>
<evidence type="ECO:0000313" key="6">
    <source>
        <dbReference type="Proteomes" id="UP000199377"/>
    </source>
</evidence>
<proteinExistence type="predicted"/>
<dbReference type="GO" id="GO:0042597">
    <property type="term" value="C:periplasmic space"/>
    <property type="evidence" value="ECO:0007669"/>
    <property type="project" value="UniProtKB-SubCell"/>
</dbReference>
<evidence type="ECO:0000256" key="4">
    <source>
        <dbReference type="SAM" id="SignalP"/>
    </source>
</evidence>
<dbReference type="Gene3D" id="3.40.190.170">
    <property type="entry name" value="Bacterial extracellular solute-binding protein, family 7"/>
    <property type="match status" value="1"/>
</dbReference>
<evidence type="ECO:0000256" key="3">
    <source>
        <dbReference type="ARBA" id="ARBA00022764"/>
    </source>
</evidence>
<dbReference type="OrthoDB" id="9769667at2"/>
<comment type="subcellular location">
    <subcellularLocation>
        <location evidence="1">Periplasm</location>
    </subcellularLocation>
</comment>
<dbReference type="Pfam" id="PF03480">
    <property type="entry name" value="DctP"/>
    <property type="match status" value="1"/>
</dbReference>
<evidence type="ECO:0000256" key="1">
    <source>
        <dbReference type="ARBA" id="ARBA00004418"/>
    </source>
</evidence>
<keyword evidence="3" id="KW-0574">Periplasm</keyword>
<reference evidence="5 6" key="1">
    <citation type="submission" date="2016-10" db="EMBL/GenBank/DDBJ databases">
        <authorList>
            <person name="de Groot N.N."/>
        </authorList>
    </citation>
    <scope>NUCLEOTIDE SEQUENCE [LARGE SCALE GENOMIC DNA]</scope>
    <source>
        <strain evidence="5 6">CGMCC 1.11030</strain>
    </source>
</reference>
<keyword evidence="2 4" id="KW-0732">Signal</keyword>
<feature type="signal peptide" evidence="4">
    <location>
        <begin position="1"/>
        <end position="21"/>
    </location>
</feature>
<evidence type="ECO:0000313" key="5">
    <source>
        <dbReference type="EMBL" id="SFJ16372.1"/>
    </source>
</evidence>
<dbReference type="NCBIfam" id="NF037995">
    <property type="entry name" value="TRAP_S1"/>
    <property type="match status" value="1"/>
</dbReference>
<dbReference type="InterPro" id="IPR038404">
    <property type="entry name" value="TRAP_DctP_sf"/>
</dbReference>
<dbReference type="CDD" id="cd13666">
    <property type="entry name" value="PBP2_TRAP_DctP_like_1"/>
    <property type="match status" value="1"/>
</dbReference>
<dbReference type="SUPFAM" id="SSF53850">
    <property type="entry name" value="Periplasmic binding protein-like II"/>
    <property type="match status" value="1"/>
</dbReference>
<organism evidence="5 6">
    <name type="scientific">Albimonas pacifica</name>
    <dbReference type="NCBI Taxonomy" id="1114924"/>
    <lineage>
        <taxon>Bacteria</taxon>
        <taxon>Pseudomonadati</taxon>
        <taxon>Pseudomonadota</taxon>
        <taxon>Alphaproteobacteria</taxon>
        <taxon>Rhodobacterales</taxon>
        <taxon>Paracoccaceae</taxon>
        <taxon>Albimonas</taxon>
    </lineage>
</organism>
<gene>
    <name evidence="5" type="ORF">SAMN05216258_11558</name>
</gene>
<dbReference type="EMBL" id="FOQH01000015">
    <property type="protein sequence ID" value="SFJ16372.1"/>
    <property type="molecule type" value="Genomic_DNA"/>
</dbReference>
<dbReference type="Proteomes" id="UP000199377">
    <property type="component" value="Unassembled WGS sequence"/>
</dbReference>
<accession>A0A1I3P4N8</accession>
<sequence length="366" mass="39228">MIRTASASALALALAAGSAQAAEISYAHYISSVHVVNTEGVTPYFEAVTEATGGEVTFETYWGGAMGGPKELLGAISTNVIDSGGIVDVYLKTALPHSNLLSSLFVVADDVKVYGAAMNEYQLLHCPGCLKDYEDNEVVPLAWYPTSPYVLMCTSDVRSLADLAGKKVRATSRMGVLMQNMGATPVSITSAEMYEAMQRGQADCSVGAAAWLTGYNIKDFVKTIVADPLGAYVGSGLMNMNAYTWEDLEPEQRQAFIDGLGKLVADTTFAYLEEADSAVKLTVEENGAQHVAAADDFRTKLLELREAEWAAAIAQGEADGVEDAQAVVDGFREVVEKWRGIVAETGDDRVAYAEALQREIFSKLEP</sequence>
<dbReference type="AlphaFoldDB" id="A0A1I3P4N8"/>
<dbReference type="InterPro" id="IPR018389">
    <property type="entry name" value="DctP_fam"/>
</dbReference>
<dbReference type="PANTHER" id="PTHR33376">
    <property type="match status" value="1"/>
</dbReference>
<dbReference type="GO" id="GO:0055085">
    <property type="term" value="P:transmembrane transport"/>
    <property type="evidence" value="ECO:0007669"/>
    <property type="project" value="InterPro"/>
</dbReference>
<protein>
    <submittedName>
        <fullName evidence="5">TRAP-type C4-dicarboxylate transport system, substrate-binding protein</fullName>
    </submittedName>
</protein>
<dbReference type="STRING" id="1114924.SAMN05216258_11558"/>
<keyword evidence="6" id="KW-1185">Reference proteome</keyword>
<dbReference type="RefSeq" id="WP_092865466.1">
    <property type="nucleotide sequence ID" value="NZ_FOQH01000015.1"/>
</dbReference>
<feature type="chain" id="PRO_5011464438" evidence="4">
    <location>
        <begin position="22"/>
        <end position="366"/>
    </location>
</feature>
<dbReference type="PANTHER" id="PTHR33376:SF15">
    <property type="entry name" value="BLL6794 PROTEIN"/>
    <property type="match status" value="1"/>
</dbReference>
<name>A0A1I3P4N8_9RHOB</name>